<feature type="binding site" evidence="6">
    <location>
        <position position="159"/>
    </location>
    <ligand>
        <name>substrate</name>
    </ligand>
</feature>
<dbReference type="FunFam" id="3.90.1300.10:FF:000003">
    <property type="entry name" value="Amidase signature enzyme"/>
    <property type="match status" value="1"/>
</dbReference>
<evidence type="ECO:0000256" key="6">
    <source>
        <dbReference type="PIRSR" id="PIRSR001221-2"/>
    </source>
</evidence>
<gene>
    <name evidence="8" type="ORF">SCHPADRAFT_879391</name>
</gene>
<dbReference type="EMBL" id="KQ086056">
    <property type="protein sequence ID" value="KLO09407.1"/>
    <property type="molecule type" value="Genomic_DNA"/>
</dbReference>
<evidence type="ECO:0000259" key="7">
    <source>
        <dbReference type="Pfam" id="PF01425"/>
    </source>
</evidence>
<feature type="domain" description="Amidase" evidence="7">
    <location>
        <begin position="63"/>
        <end position="535"/>
    </location>
</feature>
<keyword evidence="4" id="KW-0378">Hydrolase</keyword>
<evidence type="ECO:0000256" key="3">
    <source>
        <dbReference type="ARBA" id="ARBA00012922"/>
    </source>
</evidence>
<dbReference type="Proteomes" id="UP000053477">
    <property type="component" value="Unassembled WGS sequence"/>
</dbReference>
<dbReference type="InterPro" id="IPR020556">
    <property type="entry name" value="Amidase_CS"/>
</dbReference>
<dbReference type="PANTHER" id="PTHR46072:SF10">
    <property type="entry name" value="ACETAMIDASE"/>
    <property type="match status" value="1"/>
</dbReference>
<dbReference type="PANTHER" id="PTHR46072">
    <property type="entry name" value="AMIDASE-RELATED-RELATED"/>
    <property type="match status" value="1"/>
</dbReference>
<dbReference type="InterPro" id="IPR023631">
    <property type="entry name" value="Amidase_dom"/>
</dbReference>
<dbReference type="OrthoDB" id="6428749at2759"/>
<sequence>MVFAYWKHLSSCRLKQRERDERIEALPKAYREPLSDEDVKILESPISTLRSNVQNGTWTTSRVLLAFGRQALRAHKRTNCLTEVMISSAEEWAPKANLSGPLAGVPVSLKDSFSVAGWDACIGYSAWVGKTMQKDSPLVRLLRDAGAILYVKTTIPITLLSFESASDVFGRTTNPHNSKYSAGGSSGGEAALIASGGSRVGLGTDVAGSVRVPSHYSGIYTIKASHQRFPKYGNMTSIPGQEGVAATCSPMARSLDDLETFWKAVFEMKPWDYDHLCLEIPWRGVELPKKIKFGIMWDDGVVPASPACNRAVVLVRDSLKSMGHEVVDFTPPDPYEGLKIASQLILADAGKTVLKPIRRGEWNDPGMVNARKWFTLPSIFKTLYVWWVRYVKRDEIYAGLLEGWREKTMEEYLALVARRNSYQGLWFETWKAAGIDFLISAPNALPAVPHDGMREGFKACGYSFLFNMLDYSAGVLPVTKVDKALDALDPQIAAQILRKNAVARGAYKLYDAEKMHGLPVGVQVVGKKLQEEKVLEGMKIVETALRQNGCQYTQLSL</sequence>
<evidence type="ECO:0000256" key="4">
    <source>
        <dbReference type="ARBA" id="ARBA00022801"/>
    </source>
</evidence>
<dbReference type="EC" id="3.5.1.4" evidence="3"/>
<feature type="binding site" evidence="6">
    <location>
        <position position="185"/>
    </location>
    <ligand>
        <name>substrate</name>
    </ligand>
</feature>
<dbReference type="PIRSF" id="PIRSF001221">
    <property type="entry name" value="Amidase_fungi"/>
    <property type="match status" value="1"/>
</dbReference>
<dbReference type="Pfam" id="PF01425">
    <property type="entry name" value="Amidase"/>
    <property type="match status" value="1"/>
</dbReference>
<dbReference type="InParanoid" id="A0A0H2RD30"/>
<evidence type="ECO:0000256" key="2">
    <source>
        <dbReference type="ARBA" id="ARBA00009199"/>
    </source>
</evidence>
<feature type="active site" description="Charge relay system" evidence="5">
    <location>
        <position position="110"/>
    </location>
</feature>
<organism evidence="8 9">
    <name type="scientific">Schizopora paradoxa</name>
    <dbReference type="NCBI Taxonomy" id="27342"/>
    <lineage>
        <taxon>Eukaryota</taxon>
        <taxon>Fungi</taxon>
        <taxon>Dikarya</taxon>
        <taxon>Basidiomycota</taxon>
        <taxon>Agaricomycotina</taxon>
        <taxon>Agaricomycetes</taxon>
        <taxon>Hymenochaetales</taxon>
        <taxon>Schizoporaceae</taxon>
        <taxon>Schizopora</taxon>
    </lineage>
</organism>
<protein>
    <recommendedName>
        <fullName evidence="3">amidase</fullName>
        <ecNumber evidence="3">3.5.1.4</ecNumber>
    </recommendedName>
</protein>
<comment type="catalytic activity">
    <reaction evidence="1">
        <text>a monocarboxylic acid amide + H2O = a monocarboxylate + NH4(+)</text>
        <dbReference type="Rhea" id="RHEA:12020"/>
        <dbReference type="ChEBI" id="CHEBI:15377"/>
        <dbReference type="ChEBI" id="CHEBI:28938"/>
        <dbReference type="ChEBI" id="CHEBI:35757"/>
        <dbReference type="ChEBI" id="CHEBI:83628"/>
        <dbReference type="EC" id="3.5.1.4"/>
    </reaction>
</comment>
<dbReference type="Gene3D" id="3.90.1300.10">
    <property type="entry name" value="Amidase signature (AS) domain"/>
    <property type="match status" value="1"/>
</dbReference>
<reference evidence="8 9" key="1">
    <citation type="submission" date="2015-04" db="EMBL/GenBank/DDBJ databases">
        <title>Complete genome sequence of Schizopora paradoxa KUC8140, a cosmopolitan wood degrader in East Asia.</title>
        <authorList>
            <consortium name="DOE Joint Genome Institute"/>
            <person name="Min B."/>
            <person name="Park H."/>
            <person name="Jang Y."/>
            <person name="Kim J.-J."/>
            <person name="Kim K.H."/>
            <person name="Pangilinan J."/>
            <person name="Lipzen A."/>
            <person name="Riley R."/>
            <person name="Grigoriev I.V."/>
            <person name="Spatafora J.W."/>
            <person name="Choi I.-G."/>
        </authorList>
    </citation>
    <scope>NUCLEOTIDE SEQUENCE [LARGE SCALE GENOMIC DNA]</scope>
    <source>
        <strain evidence="8 9">KUC8140</strain>
    </source>
</reference>
<feature type="binding site" evidence="6">
    <location>
        <begin position="206"/>
        <end position="209"/>
    </location>
    <ligand>
        <name>substrate</name>
    </ligand>
</feature>
<evidence type="ECO:0000256" key="1">
    <source>
        <dbReference type="ARBA" id="ARBA00001311"/>
    </source>
</evidence>
<evidence type="ECO:0000313" key="9">
    <source>
        <dbReference type="Proteomes" id="UP000053477"/>
    </source>
</evidence>
<dbReference type="AlphaFoldDB" id="A0A0H2RD30"/>
<dbReference type="STRING" id="27342.A0A0H2RD30"/>
<accession>A0A0H2RD30</accession>
<dbReference type="PROSITE" id="PS00571">
    <property type="entry name" value="AMIDASES"/>
    <property type="match status" value="1"/>
</dbReference>
<dbReference type="GO" id="GO:0004040">
    <property type="term" value="F:amidase activity"/>
    <property type="evidence" value="ECO:0007669"/>
    <property type="project" value="UniProtKB-EC"/>
</dbReference>
<comment type="similarity">
    <text evidence="2">Belongs to the amidase family.</text>
</comment>
<feature type="active site" description="Charge relay system" evidence="5">
    <location>
        <position position="185"/>
    </location>
</feature>
<evidence type="ECO:0000313" key="8">
    <source>
        <dbReference type="EMBL" id="KLO09407.1"/>
    </source>
</evidence>
<feature type="active site" description="Acyl-ester intermediate" evidence="5">
    <location>
        <position position="209"/>
    </location>
</feature>
<dbReference type="SUPFAM" id="SSF75304">
    <property type="entry name" value="Amidase signature (AS) enzymes"/>
    <property type="match status" value="1"/>
</dbReference>
<keyword evidence="9" id="KW-1185">Reference proteome</keyword>
<proteinExistence type="inferred from homology"/>
<name>A0A0H2RD30_9AGAM</name>
<dbReference type="InterPro" id="IPR036928">
    <property type="entry name" value="AS_sf"/>
</dbReference>
<evidence type="ECO:0000256" key="5">
    <source>
        <dbReference type="PIRSR" id="PIRSR001221-1"/>
    </source>
</evidence>